<evidence type="ECO:0000256" key="3">
    <source>
        <dbReference type="SAM" id="Phobius"/>
    </source>
</evidence>
<dbReference type="Pfam" id="PF26581">
    <property type="entry name" value="WIT1_2_N"/>
    <property type="match status" value="1"/>
</dbReference>
<name>F2DQF6_HORVV</name>
<feature type="compositionally biased region" description="Acidic residues" evidence="2">
    <location>
        <begin position="692"/>
        <end position="701"/>
    </location>
</feature>
<proteinExistence type="evidence at transcript level"/>
<sequence>DQATASRFFFAPSISCGGDGGGGGQIVVLRRRQEAAAEQLSWSKQHRSCDSPPPLQPASARGNTQGIMSAENTINDVQAQENALPPGDRMNAVGTNMESLTRVELDLAFASEKLLNLEMLVMEIARRATDFEPLTLDSESVSSETAENAFELDTLYGILDAEVQELDDMISSLQIDAKNVEHKAYDEESGGKVKAKLDAAMSSLKQMQDLIADIRKESAKFEKAIEFSSDQAGITEDGVCENGHMPSRTSMHTEDQQRNILQMLEQSIASEIDLEKKLSDSRYVVEELQMKLHLQKQETYFLEELAETNSGRLFEAENASEILLGTSRELINGLNTMQAQLSASSSRENDLTSKLERSLKELSSLKLNQEKMQEESKKVETEEAVQNEAQSTPELLSLQHQVEELEKHFRESNSQLLLEKVSAEVSQEKENLTLTELSTLESVIKNLKADVLRAENRAQNAEVRCMQLTKDNVELSRELSSLKSQGSDKARLLERELMESNGQLEHAKASVAAFVEQQGMLKSTVSDMEHMIEDLKGKVSKSETRALKAESKCTLLTDTNLELSEELSFLRGRVESLESSLHEANHVKVSTIKDIGLRTKVITELVTKLAMERERLHLQISMLTKKNKILAHKSKGSSVKDGTKLYENATGKDAELQFTTLAGEIVSDSSSAQNVAEKAADLTDGRVGAEESTGDEEDSADEGVLRTIKPSSALSWKYVATALLAVVAAVVVCHLLLEGGA</sequence>
<feature type="compositionally biased region" description="Basic and acidic residues" evidence="2">
    <location>
        <begin position="678"/>
        <end position="689"/>
    </location>
</feature>
<keyword evidence="1" id="KW-0175">Coiled coil</keyword>
<keyword evidence="3" id="KW-0472">Membrane</keyword>
<evidence type="ECO:0000259" key="4">
    <source>
        <dbReference type="Pfam" id="PF26581"/>
    </source>
</evidence>
<evidence type="ECO:0000256" key="2">
    <source>
        <dbReference type="SAM" id="MobiDB-lite"/>
    </source>
</evidence>
<organism evidence="5">
    <name type="scientific">Hordeum vulgare subsp. vulgare</name>
    <name type="common">Domesticated barley</name>
    <dbReference type="NCBI Taxonomy" id="112509"/>
    <lineage>
        <taxon>Eukaryota</taxon>
        <taxon>Viridiplantae</taxon>
        <taxon>Streptophyta</taxon>
        <taxon>Embryophyta</taxon>
        <taxon>Tracheophyta</taxon>
        <taxon>Spermatophyta</taxon>
        <taxon>Magnoliopsida</taxon>
        <taxon>Liliopsida</taxon>
        <taxon>Poales</taxon>
        <taxon>Poaceae</taxon>
        <taxon>BOP clade</taxon>
        <taxon>Pooideae</taxon>
        <taxon>Triticodae</taxon>
        <taxon>Triticeae</taxon>
        <taxon>Hordeinae</taxon>
        <taxon>Hordeum</taxon>
    </lineage>
</organism>
<dbReference type="PANTHER" id="PTHR35705:SF1">
    <property type="entry name" value="WPP DOMAIN-INTERACTING TAIL-ANCHORED PROTEIN 1"/>
    <property type="match status" value="1"/>
</dbReference>
<evidence type="ECO:0000313" key="5">
    <source>
        <dbReference type="EMBL" id="BAJ97327.1"/>
    </source>
</evidence>
<feature type="coiled-coil region" evidence="1">
    <location>
        <begin position="163"/>
        <end position="224"/>
    </location>
</feature>
<dbReference type="InterPro" id="IPR039976">
    <property type="entry name" value="WIT1/WIT2"/>
</dbReference>
<dbReference type="EMBL" id="AK366124">
    <property type="protein sequence ID" value="BAJ97327.1"/>
    <property type="molecule type" value="mRNA"/>
</dbReference>
<feature type="transmembrane region" description="Helical" evidence="3">
    <location>
        <begin position="716"/>
        <end position="737"/>
    </location>
</feature>
<keyword evidence="3" id="KW-0812">Transmembrane</keyword>
<feature type="region of interest" description="Disordered" evidence="2">
    <location>
        <begin position="41"/>
        <end position="61"/>
    </location>
</feature>
<dbReference type="PANTHER" id="PTHR35705">
    <property type="entry name" value="WPP DOMAIN-INTERACTING TAIL-ANCHORED PROTEIN 1"/>
    <property type="match status" value="1"/>
</dbReference>
<evidence type="ECO:0000256" key="1">
    <source>
        <dbReference type="SAM" id="Coils"/>
    </source>
</evidence>
<dbReference type="AlphaFoldDB" id="F2DQF6"/>
<feature type="region of interest" description="Disordered" evidence="2">
    <location>
        <begin position="678"/>
        <end position="703"/>
    </location>
</feature>
<reference evidence="5" key="1">
    <citation type="journal article" date="2011" name="Plant Physiol.">
        <title>Comprehensive sequence analysis of 24,783 barley full-length cDNAs derived from 12 clone libraries.</title>
        <authorList>
            <person name="Matsumoto T."/>
            <person name="Tanaka T."/>
            <person name="Sakai H."/>
            <person name="Amano N."/>
            <person name="Kanamori H."/>
            <person name="Kurita K."/>
            <person name="Kikuta A."/>
            <person name="Kamiya K."/>
            <person name="Yamamoto M."/>
            <person name="Ikawa H."/>
            <person name="Fujii N."/>
            <person name="Hori K."/>
            <person name="Itoh T."/>
            <person name="Sato K."/>
        </authorList>
    </citation>
    <scope>NUCLEOTIDE SEQUENCE</scope>
    <source>
        <tissue evidence="5">Shoot and root</tissue>
    </source>
</reference>
<protein>
    <submittedName>
        <fullName evidence="5">Predicted protein</fullName>
    </submittedName>
</protein>
<feature type="non-terminal residue" evidence="5">
    <location>
        <position position="1"/>
    </location>
</feature>
<accession>F2DQF6</accession>
<feature type="coiled-coil region" evidence="1">
    <location>
        <begin position="355"/>
        <end position="580"/>
    </location>
</feature>
<dbReference type="InterPro" id="IPR058610">
    <property type="entry name" value="WIT1_2_N"/>
</dbReference>
<feature type="domain" description="WIT1/2 N-terminal helical bundle" evidence="4">
    <location>
        <begin position="94"/>
        <end position="227"/>
    </location>
</feature>
<keyword evidence="3" id="KW-1133">Transmembrane helix</keyword>